<sequence>TDTSAIHNLVNDTNDLVNAKGNLFESKLKVSTYDKIIAHESVSTDEDPIASPTESARKRKHSEEEYGLKTPPLRSPNKDALIHTPNKRQMYNDEVIRYLDAMGQSLKYNKVHVQTPPMWTKIESYLENALKKSGENFKEAIMLKIEGDDENKLRLYCEKILMDFYNLVDVFPTLSRKIGERKYIVQNLSSLFKFYETTFGNITIDWIESHSLSAKLTKSPTSSGIVKLDAKGVRSFDDKEIWHMEVAGSPSSPTTDHAVGDTKKSLHSDILNLVALLLDHLDIPVKTAMNIKVFSLQAIGYRITLYSLNVTNDGSFLASELASAIIPFSFE</sequence>
<reference evidence="2" key="1">
    <citation type="submission" date="2021-06" db="EMBL/GenBank/DDBJ databases">
        <authorList>
            <person name="Kallberg Y."/>
            <person name="Tangrot J."/>
            <person name="Rosling A."/>
        </authorList>
    </citation>
    <scope>NUCLEOTIDE SEQUENCE</scope>
    <source>
        <strain evidence="2">MT106</strain>
    </source>
</reference>
<feature type="region of interest" description="Disordered" evidence="1">
    <location>
        <begin position="43"/>
        <end position="80"/>
    </location>
</feature>
<feature type="non-terminal residue" evidence="2">
    <location>
        <position position="331"/>
    </location>
</feature>
<organism evidence="2 3">
    <name type="scientific">Ambispora gerdemannii</name>
    <dbReference type="NCBI Taxonomy" id="144530"/>
    <lineage>
        <taxon>Eukaryota</taxon>
        <taxon>Fungi</taxon>
        <taxon>Fungi incertae sedis</taxon>
        <taxon>Mucoromycota</taxon>
        <taxon>Glomeromycotina</taxon>
        <taxon>Glomeromycetes</taxon>
        <taxon>Archaeosporales</taxon>
        <taxon>Ambisporaceae</taxon>
        <taxon>Ambispora</taxon>
    </lineage>
</organism>
<evidence type="ECO:0000313" key="2">
    <source>
        <dbReference type="EMBL" id="CAG8675234.1"/>
    </source>
</evidence>
<keyword evidence="3" id="KW-1185">Reference proteome</keyword>
<dbReference type="AlphaFoldDB" id="A0A9N9EDD1"/>
<accession>A0A9N9EDD1</accession>
<feature type="non-terminal residue" evidence="2">
    <location>
        <position position="1"/>
    </location>
</feature>
<evidence type="ECO:0000313" key="3">
    <source>
        <dbReference type="Proteomes" id="UP000789831"/>
    </source>
</evidence>
<dbReference type="EMBL" id="CAJVPL010008675">
    <property type="protein sequence ID" value="CAG8675234.1"/>
    <property type="molecule type" value="Genomic_DNA"/>
</dbReference>
<evidence type="ECO:0000256" key="1">
    <source>
        <dbReference type="SAM" id="MobiDB-lite"/>
    </source>
</evidence>
<proteinExistence type="predicted"/>
<comment type="caution">
    <text evidence="2">The sequence shown here is derived from an EMBL/GenBank/DDBJ whole genome shotgun (WGS) entry which is preliminary data.</text>
</comment>
<dbReference type="Proteomes" id="UP000789831">
    <property type="component" value="Unassembled WGS sequence"/>
</dbReference>
<gene>
    <name evidence="2" type="ORF">AGERDE_LOCUS12435</name>
</gene>
<protein>
    <submittedName>
        <fullName evidence="2">1552_t:CDS:1</fullName>
    </submittedName>
</protein>
<dbReference type="OrthoDB" id="2396506at2759"/>
<name>A0A9N9EDD1_9GLOM</name>